<evidence type="ECO:0000259" key="1">
    <source>
        <dbReference type="Pfam" id="PF01408"/>
    </source>
</evidence>
<evidence type="ECO:0000313" key="3">
    <source>
        <dbReference type="EMBL" id="WPJ97752.1"/>
    </source>
</evidence>
<dbReference type="Pfam" id="PF01408">
    <property type="entry name" value="GFO_IDH_MocA"/>
    <property type="match status" value="1"/>
</dbReference>
<dbReference type="InterPro" id="IPR000683">
    <property type="entry name" value="Gfo/Idh/MocA-like_OxRdtase_N"/>
</dbReference>
<proteinExistence type="predicted"/>
<dbReference type="Gene3D" id="3.40.50.720">
    <property type="entry name" value="NAD(P)-binding Rossmann-like Domain"/>
    <property type="match status" value="1"/>
</dbReference>
<dbReference type="InterPro" id="IPR004104">
    <property type="entry name" value="Gfo/Idh/MocA-like_OxRdtase_C"/>
</dbReference>
<protein>
    <submittedName>
        <fullName evidence="3">Gfo/Idh/MocA family oxidoreductase</fullName>
    </submittedName>
</protein>
<dbReference type="Pfam" id="PF02894">
    <property type="entry name" value="GFO_IDH_MocA_C"/>
    <property type="match status" value="1"/>
</dbReference>
<dbReference type="SUPFAM" id="SSF55347">
    <property type="entry name" value="Glyceraldehyde-3-phosphate dehydrogenase-like, C-terminal domain"/>
    <property type="match status" value="1"/>
</dbReference>
<dbReference type="RefSeq" id="WP_319834579.1">
    <property type="nucleotide sequence ID" value="NZ_CP138858.1"/>
</dbReference>
<dbReference type="PANTHER" id="PTHR43377:SF2">
    <property type="entry name" value="BINDING ROSSMANN FOLD OXIDOREDUCTASE, PUTATIVE (AFU_ORTHOLOGUE AFUA_4G00560)-RELATED"/>
    <property type="match status" value="1"/>
</dbReference>
<dbReference type="InterPro" id="IPR051450">
    <property type="entry name" value="Gfo/Idh/MocA_Oxidoreductases"/>
</dbReference>
<keyword evidence="4" id="KW-1185">Reference proteome</keyword>
<name>A0ABZ0RQG8_9BACT</name>
<dbReference type="EMBL" id="CP138858">
    <property type="protein sequence ID" value="WPJ97752.1"/>
    <property type="molecule type" value="Genomic_DNA"/>
</dbReference>
<dbReference type="InterPro" id="IPR036291">
    <property type="entry name" value="NAD(P)-bd_dom_sf"/>
</dbReference>
<sequence length="444" mass="49462">MTRHKYAAVGTGGRIPMFIDPIADTYRQSCELVGLCDSSATRRRWHQQRLCKEYGIDPIPDYGIEDFDRMLAEGQPDTVIVCVPDSLHHEYIVRSLEFGADVICEKPLTTDADKFAVIEDAVRRTGKRVRTTFNYRWAPGATQVRKLIAEGAIGTVKHVDFEYMLNTAHGADYFRRWHSYKELSGGLFVHKCTHHFDLINWWIDAIPETVFAMGALAFYGKDNAVARGQEALTRYDRYTGVEASEGDPFRMNLEGDPTLKGLYLEAEKDSGYIRDENVFREGIDIEDSLSATIRYRSGVIASYSLNAYCPAEGFRVAITGDEGRLEYSETHAAHIITGDRDIKFEPTASRGASLKVHRLFEEPQVIPINMPEGGHGGADPLIQEQMFSENPAPESYGRNAGHQQGAASLLVGAAGNRSIATGQAIRITDLYPLSPESVQLSELI</sequence>
<dbReference type="Proteomes" id="UP001324993">
    <property type="component" value="Chromosome"/>
</dbReference>
<dbReference type="Gene3D" id="3.30.360.10">
    <property type="entry name" value="Dihydrodipicolinate Reductase, domain 2"/>
    <property type="match status" value="1"/>
</dbReference>
<dbReference type="SUPFAM" id="SSF51735">
    <property type="entry name" value="NAD(P)-binding Rossmann-fold domains"/>
    <property type="match status" value="1"/>
</dbReference>
<organism evidence="3 4">
    <name type="scientific">Coraliomargarita algicola</name>
    <dbReference type="NCBI Taxonomy" id="3092156"/>
    <lineage>
        <taxon>Bacteria</taxon>
        <taxon>Pseudomonadati</taxon>
        <taxon>Verrucomicrobiota</taxon>
        <taxon>Opitutia</taxon>
        <taxon>Puniceicoccales</taxon>
        <taxon>Coraliomargaritaceae</taxon>
        <taxon>Coraliomargarita</taxon>
    </lineage>
</organism>
<reference evidence="3 4" key="1">
    <citation type="submission" date="2023-11" db="EMBL/GenBank/DDBJ databases">
        <title>Coraliomargarita sp. nov., isolated from marine algae.</title>
        <authorList>
            <person name="Lee J.K."/>
            <person name="Baek J.H."/>
            <person name="Kim J.M."/>
            <person name="Choi D.G."/>
            <person name="Jeon C.O."/>
        </authorList>
    </citation>
    <scope>NUCLEOTIDE SEQUENCE [LARGE SCALE GENOMIC DNA]</scope>
    <source>
        <strain evidence="3 4">J2-16</strain>
    </source>
</reference>
<accession>A0ABZ0RQG8</accession>
<gene>
    <name evidence="3" type="ORF">SH580_08515</name>
</gene>
<feature type="domain" description="Gfo/Idh/MocA-like oxidoreductase N-terminal" evidence="1">
    <location>
        <begin position="5"/>
        <end position="131"/>
    </location>
</feature>
<evidence type="ECO:0000313" key="4">
    <source>
        <dbReference type="Proteomes" id="UP001324993"/>
    </source>
</evidence>
<evidence type="ECO:0000259" key="2">
    <source>
        <dbReference type="Pfam" id="PF02894"/>
    </source>
</evidence>
<feature type="domain" description="Gfo/Idh/MocA-like oxidoreductase C-terminal" evidence="2">
    <location>
        <begin position="145"/>
        <end position="348"/>
    </location>
</feature>
<dbReference type="PANTHER" id="PTHR43377">
    <property type="entry name" value="BILIVERDIN REDUCTASE A"/>
    <property type="match status" value="1"/>
</dbReference>